<dbReference type="Gene3D" id="1.10.260.40">
    <property type="entry name" value="lambda repressor-like DNA-binding domains"/>
    <property type="match status" value="1"/>
</dbReference>
<feature type="domain" description="HTH cro/C1-type" evidence="1">
    <location>
        <begin position="11"/>
        <end position="71"/>
    </location>
</feature>
<gene>
    <name evidence="2" type="ORF">BSK47_29465</name>
</gene>
<dbReference type="PROSITE" id="PS50943">
    <property type="entry name" value="HTH_CROC1"/>
    <property type="match status" value="1"/>
</dbReference>
<dbReference type="InterPro" id="IPR001387">
    <property type="entry name" value="Cro/C1-type_HTH"/>
</dbReference>
<sequence length="77" mass="8897">MALLIQGKCLLRTLRESARLTQADLSKNLRTFYGVSISVSHLSRIERSERPMNTIQMRAVCLALKCEEAELYEWILQ</sequence>
<dbReference type="SUPFAM" id="SSF47413">
    <property type="entry name" value="lambda repressor-like DNA-binding domains"/>
    <property type="match status" value="1"/>
</dbReference>
<name>A0AB36J683_9BACL</name>
<dbReference type="Pfam" id="PF13560">
    <property type="entry name" value="HTH_31"/>
    <property type="match status" value="1"/>
</dbReference>
<dbReference type="GO" id="GO:0003677">
    <property type="term" value="F:DNA binding"/>
    <property type="evidence" value="ECO:0007669"/>
    <property type="project" value="InterPro"/>
</dbReference>
<dbReference type="InterPro" id="IPR010982">
    <property type="entry name" value="Lambda_DNA-bd_dom_sf"/>
</dbReference>
<evidence type="ECO:0000313" key="2">
    <source>
        <dbReference type="EMBL" id="OME11223.1"/>
    </source>
</evidence>
<accession>A0AB36J683</accession>
<dbReference type="EMBL" id="MPTO01000041">
    <property type="protein sequence ID" value="OME11223.1"/>
    <property type="molecule type" value="Genomic_DNA"/>
</dbReference>
<proteinExistence type="predicted"/>
<evidence type="ECO:0000259" key="1">
    <source>
        <dbReference type="PROSITE" id="PS50943"/>
    </source>
</evidence>
<evidence type="ECO:0000313" key="3">
    <source>
        <dbReference type="Proteomes" id="UP000187323"/>
    </source>
</evidence>
<comment type="caution">
    <text evidence="2">The sequence shown here is derived from an EMBL/GenBank/DDBJ whole genome shotgun (WGS) entry which is preliminary data.</text>
</comment>
<dbReference type="SMART" id="SM00530">
    <property type="entry name" value="HTH_XRE"/>
    <property type="match status" value="1"/>
</dbReference>
<dbReference type="Proteomes" id="UP000187323">
    <property type="component" value="Unassembled WGS sequence"/>
</dbReference>
<dbReference type="RefSeq" id="WP_076138641.1">
    <property type="nucleotide sequence ID" value="NZ_MPTN01000050.1"/>
</dbReference>
<protein>
    <recommendedName>
        <fullName evidence="1">HTH cro/C1-type domain-containing protein</fullName>
    </recommendedName>
</protein>
<dbReference type="AlphaFoldDB" id="A0AB36J683"/>
<reference evidence="2 3" key="1">
    <citation type="submission" date="2016-10" db="EMBL/GenBank/DDBJ databases">
        <title>Paenibacillus species isolates.</title>
        <authorList>
            <person name="Beno S.M."/>
        </authorList>
    </citation>
    <scope>NUCLEOTIDE SEQUENCE [LARGE SCALE GENOMIC DNA]</scope>
    <source>
        <strain evidence="2 3">FSL H7-0918</strain>
    </source>
</reference>
<dbReference type="CDD" id="cd00093">
    <property type="entry name" value="HTH_XRE"/>
    <property type="match status" value="1"/>
</dbReference>
<organism evidence="2 3">
    <name type="scientific">Paenibacillus odorifer</name>
    <dbReference type="NCBI Taxonomy" id="189426"/>
    <lineage>
        <taxon>Bacteria</taxon>
        <taxon>Bacillati</taxon>
        <taxon>Bacillota</taxon>
        <taxon>Bacilli</taxon>
        <taxon>Bacillales</taxon>
        <taxon>Paenibacillaceae</taxon>
        <taxon>Paenibacillus</taxon>
    </lineage>
</organism>